<dbReference type="PANTHER" id="PTHR35147:SF2">
    <property type="entry name" value="CHEMORECEPTOR GLUTAMINE DEAMIDASE CHED-RELATED"/>
    <property type="match status" value="1"/>
</dbReference>
<comment type="caution">
    <text evidence="4">The sequence shown here is derived from an EMBL/GenBank/DDBJ whole genome shotgun (WGS) entry which is preliminary data.</text>
</comment>
<evidence type="ECO:0000313" key="5">
    <source>
        <dbReference type="Proteomes" id="UP000239089"/>
    </source>
</evidence>
<keyword evidence="1 3" id="KW-0145">Chemotaxis</keyword>
<evidence type="ECO:0000256" key="2">
    <source>
        <dbReference type="ARBA" id="ARBA00022801"/>
    </source>
</evidence>
<name>A0A2S6MU09_9HYPH</name>
<dbReference type="AlphaFoldDB" id="A0A2S6MU09"/>
<keyword evidence="2 3" id="KW-0378">Hydrolase</keyword>
<dbReference type="GO" id="GO:0050568">
    <property type="term" value="F:protein-glutamine glutaminase activity"/>
    <property type="evidence" value="ECO:0007669"/>
    <property type="project" value="UniProtKB-UniRule"/>
</dbReference>
<dbReference type="OrthoDB" id="9807202at2"/>
<evidence type="ECO:0000256" key="3">
    <source>
        <dbReference type="HAMAP-Rule" id="MF_01440"/>
    </source>
</evidence>
<dbReference type="CDD" id="cd16352">
    <property type="entry name" value="CheD"/>
    <property type="match status" value="1"/>
</dbReference>
<organism evidence="4 5">
    <name type="scientific">Rhodoblastus sphagnicola</name>
    <dbReference type="NCBI Taxonomy" id="333368"/>
    <lineage>
        <taxon>Bacteria</taxon>
        <taxon>Pseudomonadati</taxon>
        <taxon>Pseudomonadota</taxon>
        <taxon>Alphaproteobacteria</taxon>
        <taxon>Hyphomicrobiales</taxon>
        <taxon>Rhodoblastaceae</taxon>
        <taxon>Rhodoblastus</taxon>
    </lineage>
</organism>
<dbReference type="InterPro" id="IPR038592">
    <property type="entry name" value="CheD-like_sf"/>
</dbReference>
<comment type="similarity">
    <text evidence="3">Belongs to the CheD family.</text>
</comment>
<protein>
    <recommendedName>
        <fullName evidence="3">Probable chemoreceptor glutamine deamidase CheD</fullName>
        <ecNumber evidence="3">3.5.1.44</ecNumber>
    </recommendedName>
</protein>
<dbReference type="GO" id="GO:0006935">
    <property type="term" value="P:chemotaxis"/>
    <property type="evidence" value="ECO:0007669"/>
    <property type="project" value="UniProtKB-UniRule"/>
</dbReference>
<dbReference type="InterPro" id="IPR011324">
    <property type="entry name" value="Cytotoxic_necrot_fac-like_cat"/>
</dbReference>
<dbReference type="RefSeq" id="WP_104510814.1">
    <property type="nucleotide sequence ID" value="NZ_JACIGC010000017.1"/>
</dbReference>
<keyword evidence="5" id="KW-1185">Reference proteome</keyword>
<comment type="catalytic activity">
    <reaction evidence="3">
        <text>L-glutaminyl-[protein] + H2O = L-glutamyl-[protein] + NH4(+)</text>
        <dbReference type="Rhea" id="RHEA:16441"/>
        <dbReference type="Rhea" id="RHEA-COMP:10207"/>
        <dbReference type="Rhea" id="RHEA-COMP:10208"/>
        <dbReference type="ChEBI" id="CHEBI:15377"/>
        <dbReference type="ChEBI" id="CHEBI:28938"/>
        <dbReference type="ChEBI" id="CHEBI:29973"/>
        <dbReference type="ChEBI" id="CHEBI:30011"/>
        <dbReference type="EC" id="3.5.1.44"/>
    </reaction>
</comment>
<dbReference type="SUPFAM" id="SSF64438">
    <property type="entry name" value="CNF1/YfiH-like putative cysteine hydrolases"/>
    <property type="match status" value="1"/>
</dbReference>
<reference evidence="4 5" key="1">
    <citation type="journal article" date="2018" name="Arch. Microbiol.">
        <title>New insights into the metabolic potential of the phototrophic purple bacterium Rhodopila globiformis DSM 161(T) from its draft genome sequence and evidence for a vanadium-dependent nitrogenase.</title>
        <authorList>
            <person name="Imhoff J.F."/>
            <person name="Rahn T."/>
            <person name="Kunzel S."/>
            <person name="Neulinger S.C."/>
        </authorList>
    </citation>
    <scope>NUCLEOTIDE SEQUENCE [LARGE SCALE GENOMIC DNA]</scope>
    <source>
        <strain evidence="4 5">DSM 16996</strain>
    </source>
</reference>
<proteinExistence type="inferred from homology"/>
<sequence>MIEAPLITTTIVQGERAVSADPATVFSTVLGSCVAVCLHDPVALVGGINHFLLPGEQAEGRNQLRTMERYGVYLMEVLINDLMQIGARRERLHAKIFGGANMVRGLSNIGADNADFARRFLRHEGIRIVAEDLGGTRARRVQFWPVSGRARQICVAPGPKLAATEAAKASAFPSAATSTGGDMELFS</sequence>
<evidence type="ECO:0000256" key="1">
    <source>
        <dbReference type="ARBA" id="ARBA00022500"/>
    </source>
</evidence>
<dbReference type="EC" id="3.5.1.44" evidence="3"/>
<dbReference type="InterPro" id="IPR005659">
    <property type="entry name" value="Chemorcpt_Glu_NH3ase_CheD"/>
</dbReference>
<dbReference type="Pfam" id="PF03975">
    <property type="entry name" value="CheD"/>
    <property type="match status" value="1"/>
</dbReference>
<gene>
    <name evidence="3" type="primary">cheD</name>
    <name evidence="4" type="ORF">CCR94_24025</name>
</gene>
<dbReference type="Gene3D" id="3.30.1330.200">
    <property type="match status" value="1"/>
</dbReference>
<accession>A0A2S6MU09</accession>
<dbReference type="HAMAP" id="MF_01440">
    <property type="entry name" value="CheD"/>
    <property type="match status" value="1"/>
</dbReference>
<dbReference type="Proteomes" id="UP000239089">
    <property type="component" value="Unassembled WGS sequence"/>
</dbReference>
<dbReference type="PANTHER" id="PTHR35147">
    <property type="entry name" value="CHEMORECEPTOR GLUTAMINE DEAMIDASE CHED-RELATED"/>
    <property type="match status" value="1"/>
</dbReference>
<comment type="function">
    <text evidence="3">Probably deamidates glutamine residues to glutamate on methyl-accepting chemotaxis receptors (MCPs), playing an important role in chemotaxis.</text>
</comment>
<evidence type="ECO:0000313" key="4">
    <source>
        <dbReference type="EMBL" id="PPQ25842.1"/>
    </source>
</evidence>
<dbReference type="EMBL" id="NHSJ01000140">
    <property type="protein sequence ID" value="PPQ25842.1"/>
    <property type="molecule type" value="Genomic_DNA"/>
</dbReference>